<dbReference type="PANTHER" id="PTHR35458">
    <property type="entry name" value="SLR0755 PROTEIN"/>
    <property type="match status" value="1"/>
</dbReference>
<dbReference type="GO" id="GO:0004540">
    <property type="term" value="F:RNA nuclease activity"/>
    <property type="evidence" value="ECO:0007669"/>
    <property type="project" value="InterPro"/>
</dbReference>
<dbReference type="InterPro" id="IPR047140">
    <property type="entry name" value="LabA"/>
</dbReference>
<proteinExistence type="predicted"/>
<dbReference type="CDD" id="cd18722">
    <property type="entry name" value="PIN_NicB-like"/>
    <property type="match status" value="1"/>
</dbReference>
<protein>
    <recommendedName>
        <fullName evidence="1">NYN domain-containing protein</fullName>
    </recommendedName>
</protein>
<dbReference type="AlphaFoldDB" id="A0A1F7RVB9"/>
<gene>
    <name evidence="2" type="ORF">A2W05_06340</name>
</gene>
<evidence type="ECO:0000313" key="2">
    <source>
        <dbReference type="EMBL" id="OGL45506.1"/>
    </source>
</evidence>
<dbReference type="Proteomes" id="UP000178797">
    <property type="component" value="Unassembled WGS sequence"/>
</dbReference>
<accession>A0A1F7RVB9</accession>
<dbReference type="Pfam" id="PF01936">
    <property type="entry name" value="NYN"/>
    <property type="match status" value="1"/>
</dbReference>
<dbReference type="InterPro" id="IPR021139">
    <property type="entry name" value="NYN"/>
</dbReference>
<evidence type="ECO:0000313" key="3">
    <source>
        <dbReference type="Proteomes" id="UP000178797"/>
    </source>
</evidence>
<dbReference type="EMBL" id="MGDE01000130">
    <property type="protein sequence ID" value="OGL45506.1"/>
    <property type="molecule type" value="Genomic_DNA"/>
</dbReference>
<feature type="domain" description="NYN" evidence="1">
    <location>
        <begin position="7"/>
        <end position="144"/>
    </location>
</feature>
<dbReference type="Gene3D" id="3.40.50.1010">
    <property type="entry name" value="5'-nuclease"/>
    <property type="match status" value="1"/>
</dbReference>
<reference evidence="2 3" key="1">
    <citation type="journal article" date="2016" name="Nat. Commun.">
        <title>Thousands of microbial genomes shed light on interconnected biogeochemical processes in an aquifer system.</title>
        <authorList>
            <person name="Anantharaman K."/>
            <person name="Brown C.T."/>
            <person name="Hug L.A."/>
            <person name="Sharon I."/>
            <person name="Castelle C.J."/>
            <person name="Probst A.J."/>
            <person name="Thomas B.C."/>
            <person name="Singh A."/>
            <person name="Wilkins M.J."/>
            <person name="Karaoz U."/>
            <person name="Brodie E.L."/>
            <person name="Williams K.H."/>
            <person name="Hubbard S.S."/>
            <person name="Banfield J.F."/>
        </authorList>
    </citation>
    <scope>NUCLEOTIDE SEQUENCE [LARGE SCALE GENOMIC DNA]</scope>
</reference>
<sequence length="203" mass="23591">MKLVTFFIDGFNVYHAIDDNPAFHKYKWLNYAKLAKCFLPPKSTINKIYYFTAFTIWDSDKVNRHKKYIRALRNEGIEVIHGKFKIRDRKCRKCGAYYTSHEEKKTDVNIAIKLFQDAMNDEYDTAIIISGDSDLIPSIEAIKSSFPSKEIGIVIPINRRAEYLKNIVDFHMKMKEKHLASSVFEDTITLVDGQTITKPPTWA</sequence>
<organism evidence="2 3">
    <name type="scientific">Candidatus Schekmanbacteria bacterium RBG_16_38_10</name>
    <dbReference type="NCBI Taxonomy" id="1817879"/>
    <lineage>
        <taxon>Bacteria</taxon>
        <taxon>Candidatus Schekmaniibacteriota</taxon>
    </lineage>
</organism>
<comment type="caution">
    <text evidence="2">The sequence shown here is derived from an EMBL/GenBank/DDBJ whole genome shotgun (WGS) entry which is preliminary data.</text>
</comment>
<evidence type="ECO:0000259" key="1">
    <source>
        <dbReference type="Pfam" id="PF01936"/>
    </source>
</evidence>
<name>A0A1F7RVB9_9BACT</name>
<dbReference type="PANTHER" id="PTHR35458:SF8">
    <property type="entry name" value="SLR0650 PROTEIN"/>
    <property type="match status" value="1"/>
</dbReference>